<evidence type="ECO:0000313" key="1">
    <source>
        <dbReference type="Ensembl" id="ENSSTUP00000010435.1"/>
    </source>
</evidence>
<dbReference type="Proteomes" id="UP000472277">
    <property type="component" value="Chromosome 2"/>
</dbReference>
<evidence type="ECO:0000313" key="2">
    <source>
        <dbReference type="Proteomes" id="UP000472277"/>
    </source>
</evidence>
<keyword evidence="2" id="KW-1185">Reference proteome</keyword>
<reference evidence="1" key="2">
    <citation type="submission" date="2025-09" db="UniProtKB">
        <authorList>
            <consortium name="Ensembl"/>
        </authorList>
    </citation>
    <scope>IDENTIFICATION</scope>
</reference>
<dbReference type="GeneTree" id="ENSGT01150000287391"/>
<dbReference type="AlphaFoldDB" id="A0A673WES8"/>
<accession>A0A673WES8</accession>
<organism evidence="1 2">
    <name type="scientific">Salmo trutta</name>
    <name type="common">Brown trout</name>
    <dbReference type="NCBI Taxonomy" id="8032"/>
    <lineage>
        <taxon>Eukaryota</taxon>
        <taxon>Metazoa</taxon>
        <taxon>Chordata</taxon>
        <taxon>Craniata</taxon>
        <taxon>Vertebrata</taxon>
        <taxon>Euteleostomi</taxon>
        <taxon>Actinopterygii</taxon>
        <taxon>Neopterygii</taxon>
        <taxon>Teleostei</taxon>
        <taxon>Protacanthopterygii</taxon>
        <taxon>Salmoniformes</taxon>
        <taxon>Salmonidae</taxon>
        <taxon>Salmoninae</taxon>
        <taxon>Salmo</taxon>
    </lineage>
</organism>
<dbReference type="Ensembl" id="ENSSTUT00000011102.1">
    <property type="protein sequence ID" value="ENSSTUP00000010435.1"/>
    <property type="gene ID" value="ENSSTUG00000005041.1"/>
</dbReference>
<dbReference type="GO" id="GO:0003676">
    <property type="term" value="F:nucleic acid binding"/>
    <property type="evidence" value="ECO:0007669"/>
    <property type="project" value="InterPro"/>
</dbReference>
<dbReference type="InParanoid" id="A0A673WES8"/>
<name>A0A673WES8_SALTR</name>
<sequence>SQEILEGNLFQSSRDLRLGQRFTFLQDNDTKHTAKATSSGLRENIEMSWNGLVKAQTSIQLRICGMT</sequence>
<dbReference type="Gene3D" id="3.30.420.10">
    <property type="entry name" value="Ribonuclease H-like superfamily/Ribonuclease H"/>
    <property type="match status" value="1"/>
</dbReference>
<proteinExistence type="predicted"/>
<dbReference type="InterPro" id="IPR036397">
    <property type="entry name" value="RNaseH_sf"/>
</dbReference>
<reference evidence="1" key="1">
    <citation type="submission" date="2025-08" db="UniProtKB">
        <authorList>
            <consortium name="Ensembl"/>
        </authorList>
    </citation>
    <scope>IDENTIFICATION</scope>
</reference>
<protein>
    <submittedName>
        <fullName evidence="1">Uncharacterized protein</fullName>
    </submittedName>
</protein>